<organism evidence="2 3">
    <name type="scientific">Dichanthelium oligosanthes</name>
    <dbReference type="NCBI Taxonomy" id="888268"/>
    <lineage>
        <taxon>Eukaryota</taxon>
        <taxon>Viridiplantae</taxon>
        <taxon>Streptophyta</taxon>
        <taxon>Embryophyta</taxon>
        <taxon>Tracheophyta</taxon>
        <taxon>Spermatophyta</taxon>
        <taxon>Magnoliopsida</taxon>
        <taxon>Liliopsida</taxon>
        <taxon>Poales</taxon>
        <taxon>Poaceae</taxon>
        <taxon>PACMAD clade</taxon>
        <taxon>Panicoideae</taxon>
        <taxon>Panicodae</taxon>
        <taxon>Paniceae</taxon>
        <taxon>Dichantheliinae</taxon>
        <taxon>Dichanthelium</taxon>
    </lineage>
</organism>
<dbReference type="OrthoDB" id="683342at2759"/>
<keyword evidence="3" id="KW-1185">Reference proteome</keyword>
<gene>
    <name evidence="2" type="ORF">BAE44_0008700</name>
</gene>
<dbReference type="Proteomes" id="UP000095767">
    <property type="component" value="Unassembled WGS sequence"/>
</dbReference>
<comment type="caution">
    <text evidence="2">The sequence shown here is derived from an EMBL/GenBank/DDBJ whole genome shotgun (WGS) entry which is preliminary data.</text>
</comment>
<sequence>MPGAVVGVLLEVFAKIGRPEAAQAAGAKAGRRHQGDDDGVGTAESVKKGVLVQEKRRRSSGVLSDSETMACMLMDRFAPA</sequence>
<accession>A0A1E5VYU1</accession>
<reference evidence="2 3" key="1">
    <citation type="submission" date="2016-09" db="EMBL/GenBank/DDBJ databases">
        <title>The draft genome of Dichanthelium oligosanthes: A C3 panicoid grass species.</title>
        <authorList>
            <person name="Studer A.J."/>
            <person name="Schnable J.C."/>
            <person name="Brutnell T.P."/>
        </authorList>
    </citation>
    <scope>NUCLEOTIDE SEQUENCE [LARGE SCALE GENOMIC DNA]</scope>
    <source>
        <strain evidence="3">cv. Kellogg 1175</strain>
        <tissue evidence="2">Leaf</tissue>
    </source>
</reference>
<feature type="region of interest" description="Disordered" evidence="1">
    <location>
        <begin position="23"/>
        <end position="46"/>
    </location>
</feature>
<evidence type="ECO:0000313" key="3">
    <source>
        <dbReference type="Proteomes" id="UP000095767"/>
    </source>
</evidence>
<protein>
    <submittedName>
        <fullName evidence="2">Uncharacterized protein</fullName>
    </submittedName>
</protein>
<evidence type="ECO:0000256" key="1">
    <source>
        <dbReference type="SAM" id="MobiDB-lite"/>
    </source>
</evidence>
<proteinExistence type="predicted"/>
<dbReference type="AlphaFoldDB" id="A0A1E5VYU1"/>
<name>A0A1E5VYU1_9POAL</name>
<dbReference type="EMBL" id="LWDX02025951">
    <property type="protein sequence ID" value="OEL30282.1"/>
    <property type="molecule type" value="Genomic_DNA"/>
</dbReference>
<evidence type="ECO:0000313" key="2">
    <source>
        <dbReference type="EMBL" id="OEL30282.1"/>
    </source>
</evidence>